<protein>
    <submittedName>
        <fullName evidence="1">Uncharacterized protein</fullName>
    </submittedName>
</protein>
<reference evidence="2" key="1">
    <citation type="journal article" date="2013" name="Proc. Natl. Acad. Sci. U.S.A.">
        <title>Improving the coverage of the cyanobacterial phylum using diversity-driven genome sequencing.</title>
        <authorList>
            <person name="Shih P.M."/>
            <person name="Wu D."/>
            <person name="Latifi A."/>
            <person name="Axen S.D."/>
            <person name="Fewer D.P."/>
            <person name="Talla E."/>
            <person name="Calteau A."/>
            <person name="Cai F."/>
            <person name="Tandeau de Marsac N."/>
            <person name="Rippka R."/>
            <person name="Herdman M."/>
            <person name="Sivonen K."/>
            <person name="Coursin T."/>
            <person name="Laurent T."/>
            <person name="Goodwin L."/>
            <person name="Nolan M."/>
            <person name="Davenport K.W."/>
            <person name="Han C.S."/>
            <person name="Rubin E.M."/>
            <person name="Eisen J.A."/>
            <person name="Woyke T."/>
            <person name="Gugger M."/>
            <person name="Kerfeld C.A."/>
        </authorList>
    </citation>
    <scope>NUCLEOTIDE SEQUENCE [LARGE SCALE GENOMIC DNA]</scope>
    <source>
        <strain evidence="2">PCC 10605</strain>
    </source>
</reference>
<dbReference type="KEGG" id="can:Cyan10605_0818"/>
<gene>
    <name evidence="1" type="ordered locus">Cyan10605_0818</name>
</gene>
<dbReference type="HOGENOM" id="CLU_2463899_0_0_3"/>
<sequence>MGYNEWANSQGIILSEMKTITLRIDDRIKEQFISLLKNFSENELRILEESEYISDDEYLRSLSGMVESIKEARKEPIENGVTLEELDW</sequence>
<evidence type="ECO:0000313" key="1">
    <source>
        <dbReference type="EMBL" id="AFZ52950.1"/>
    </source>
</evidence>
<organism evidence="1 2">
    <name type="scientific">Cyanobacterium aponinum (strain PCC 10605)</name>
    <dbReference type="NCBI Taxonomy" id="755178"/>
    <lineage>
        <taxon>Bacteria</taxon>
        <taxon>Bacillati</taxon>
        <taxon>Cyanobacteriota</taxon>
        <taxon>Cyanophyceae</taxon>
        <taxon>Oscillatoriophycideae</taxon>
        <taxon>Chroococcales</taxon>
        <taxon>Geminocystaceae</taxon>
        <taxon>Cyanobacterium</taxon>
    </lineage>
</organism>
<evidence type="ECO:0000313" key="2">
    <source>
        <dbReference type="Proteomes" id="UP000010480"/>
    </source>
</evidence>
<name>K9Z2Y7_CYAAP</name>
<keyword evidence="2" id="KW-1185">Reference proteome</keyword>
<dbReference type="Proteomes" id="UP000010480">
    <property type="component" value="Chromosome"/>
</dbReference>
<dbReference type="EMBL" id="CP003947">
    <property type="protein sequence ID" value="AFZ52950.1"/>
    <property type="molecule type" value="Genomic_DNA"/>
</dbReference>
<accession>K9Z2Y7</accession>
<dbReference type="AlphaFoldDB" id="K9Z2Y7"/>
<dbReference type="eggNOG" id="ENOG503383T">
    <property type="taxonomic scope" value="Bacteria"/>
</dbReference>
<proteinExistence type="predicted"/>
<dbReference type="STRING" id="755178.Cyan10605_0818"/>